<reference evidence="2" key="1">
    <citation type="submission" date="2023-06" db="EMBL/GenBank/DDBJ databases">
        <authorList>
            <consortium name="Lawrence Berkeley National Laboratory"/>
            <person name="Ahrendt S."/>
            <person name="Sahu N."/>
            <person name="Indic B."/>
            <person name="Wong-Bajracharya J."/>
            <person name="Merenyi Z."/>
            <person name="Ke H.-M."/>
            <person name="Monk M."/>
            <person name="Kocsube S."/>
            <person name="Drula E."/>
            <person name="Lipzen A."/>
            <person name="Balint B."/>
            <person name="Henrissat B."/>
            <person name="Andreopoulos B."/>
            <person name="Martin F.M."/>
            <person name="Harder C.B."/>
            <person name="Rigling D."/>
            <person name="Ford K.L."/>
            <person name="Foster G.D."/>
            <person name="Pangilinan J."/>
            <person name="Papanicolaou A."/>
            <person name="Barry K."/>
            <person name="LaButti K."/>
            <person name="Viragh M."/>
            <person name="Koriabine M."/>
            <person name="Yan M."/>
            <person name="Riley R."/>
            <person name="Champramary S."/>
            <person name="Plett K.L."/>
            <person name="Tsai I.J."/>
            <person name="Slot J."/>
            <person name="Sipos G."/>
            <person name="Plett J."/>
            <person name="Nagy L.G."/>
            <person name="Grigoriev I.V."/>
        </authorList>
    </citation>
    <scope>NUCLEOTIDE SEQUENCE</scope>
    <source>
        <strain evidence="2">HWK02</strain>
    </source>
</reference>
<organism evidence="2 3">
    <name type="scientific">Armillaria luteobubalina</name>
    <dbReference type="NCBI Taxonomy" id="153913"/>
    <lineage>
        <taxon>Eukaryota</taxon>
        <taxon>Fungi</taxon>
        <taxon>Dikarya</taxon>
        <taxon>Basidiomycota</taxon>
        <taxon>Agaricomycotina</taxon>
        <taxon>Agaricomycetes</taxon>
        <taxon>Agaricomycetidae</taxon>
        <taxon>Agaricales</taxon>
        <taxon>Marasmiineae</taxon>
        <taxon>Physalacriaceae</taxon>
        <taxon>Armillaria</taxon>
    </lineage>
</organism>
<keyword evidence="3" id="KW-1185">Reference proteome</keyword>
<feature type="region of interest" description="Disordered" evidence="1">
    <location>
        <begin position="91"/>
        <end position="154"/>
    </location>
</feature>
<evidence type="ECO:0000313" key="3">
    <source>
        <dbReference type="Proteomes" id="UP001175228"/>
    </source>
</evidence>
<name>A0AA39PH56_9AGAR</name>
<dbReference type="AlphaFoldDB" id="A0AA39PH56"/>
<comment type="caution">
    <text evidence="2">The sequence shown here is derived from an EMBL/GenBank/DDBJ whole genome shotgun (WGS) entry which is preliminary data.</text>
</comment>
<feature type="compositionally biased region" description="Acidic residues" evidence="1">
    <location>
        <begin position="110"/>
        <end position="122"/>
    </location>
</feature>
<dbReference type="Proteomes" id="UP001175228">
    <property type="component" value="Unassembled WGS sequence"/>
</dbReference>
<sequence>MDKKCATVGGRAGDPESPNCCWRKCICEFTAILGKNVFAGQDRLIDDSSLSSESDGLPASPVLSTSTVQTTPSSPSKEVVLITLSPVLDTPRLFRPIPCRGDSSPVPDINEAEADEDLDYDPYYDKGVCFQEDDEASSNKSAGSSTSVILADDD</sequence>
<proteinExistence type="predicted"/>
<feature type="region of interest" description="Disordered" evidence="1">
    <location>
        <begin position="48"/>
        <end position="76"/>
    </location>
</feature>
<protein>
    <submittedName>
        <fullName evidence="2">Uncharacterized protein</fullName>
    </submittedName>
</protein>
<feature type="compositionally biased region" description="Low complexity" evidence="1">
    <location>
        <begin position="138"/>
        <end position="147"/>
    </location>
</feature>
<gene>
    <name evidence="2" type="ORF">EDD18DRAFT_1429805</name>
</gene>
<evidence type="ECO:0000256" key="1">
    <source>
        <dbReference type="SAM" id="MobiDB-lite"/>
    </source>
</evidence>
<evidence type="ECO:0000313" key="2">
    <source>
        <dbReference type="EMBL" id="KAK0484192.1"/>
    </source>
</evidence>
<accession>A0AA39PH56</accession>
<dbReference type="EMBL" id="JAUEPU010000057">
    <property type="protein sequence ID" value="KAK0484192.1"/>
    <property type="molecule type" value="Genomic_DNA"/>
</dbReference>